<evidence type="ECO:0000313" key="3">
    <source>
        <dbReference type="Proteomes" id="UP000182652"/>
    </source>
</evidence>
<dbReference type="Proteomes" id="UP000182652">
    <property type="component" value="Unassembled WGS sequence"/>
</dbReference>
<dbReference type="EMBL" id="FNSN01000003">
    <property type="protein sequence ID" value="SEC45756.1"/>
    <property type="molecule type" value="Genomic_DNA"/>
</dbReference>
<keyword evidence="3" id="KW-1185">Reference proteome</keyword>
<dbReference type="AlphaFoldDB" id="A0A1H4SND2"/>
<gene>
    <name evidence="2" type="ORF">SAMN04489745_2919</name>
</gene>
<name>A0A1H4SND2_9MICC</name>
<reference evidence="2 3" key="1">
    <citation type="submission" date="2016-10" db="EMBL/GenBank/DDBJ databases">
        <authorList>
            <person name="de Groot N.N."/>
        </authorList>
    </citation>
    <scope>NUCLEOTIDE SEQUENCE [LARGE SCALE GENOMIC DNA]</scope>
    <source>
        <strain evidence="2 3">DSM 10495</strain>
    </source>
</reference>
<evidence type="ECO:0000256" key="1">
    <source>
        <dbReference type="SAM" id="MobiDB-lite"/>
    </source>
</evidence>
<protein>
    <submittedName>
        <fullName evidence="2">Uncharacterized protein</fullName>
    </submittedName>
</protein>
<feature type="region of interest" description="Disordered" evidence="1">
    <location>
        <begin position="1"/>
        <end position="41"/>
    </location>
</feature>
<accession>A0A1H4SND2</accession>
<proteinExistence type="predicted"/>
<sequence length="73" mass="7906">MAGGVGRDPAGRQNAHEAECRNGSQRRSTCTESTRPRTSRQFLIGRLRHVGAVNSSTHRCPPSRMAALAMLTS</sequence>
<feature type="compositionally biased region" description="Polar residues" evidence="1">
    <location>
        <begin position="22"/>
        <end position="33"/>
    </location>
</feature>
<organism evidence="2 3">
    <name type="scientific">Arthrobacter woluwensis</name>
    <dbReference type="NCBI Taxonomy" id="156980"/>
    <lineage>
        <taxon>Bacteria</taxon>
        <taxon>Bacillati</taxon>
        <taxon>Actinomycetota</taxon>
        <taxon>Actinomycetes</taxon>
        <taxon>Micrococcales</taxon>
        <taxon>Micrococcaceae</taxon>
        <taxon>Arthrobacter</taxon>
    </lineage>
</organism>
<evidence type="ECO:0000313" key="2">
    <source>
        <dbReference type="EMBL" id="SEC45756.1"/>
    </source>
</evidence>